<organism evidence="1 2">
    <name type="scientific">Elongatibacter sediminis</name>
    <dbReference type="NCBI Taxonomy" id="3119006"/>
    <lineage>
        <taxon>Bacteria</taxon>
        <taxon>Pseudomonadati</taxon>
        <taxon>Pseudomonadota</taxon>
        <taxon>Gammaproteobacteria</taxon>
        <taxon>Chromatiales</taxon>
        <taxon>Wenzhouxiangellaceae</taxon>
        <taxon>Elongatibacter</taxon>
    </lineage>
</organism>
<protein>
    <recommendedName>
        <fullName evidence="3">Phosphohistidine phosphatase</fullName>
    </recommendedName>
</protein>
<dbReference type="CDD" id="cd07067">
    <property type="entry name" value="HP_PGM_like"/>
    <property type="match status" value="1"/>
</dbReference>
<dbReference type="Gene3D" id="3.40.50.1240">
    <property type="entry name" value="Phosphoglycerate mutase-like"/>
    <property type="match status" value="1"/>
</dbReference>
<name>A0AAW9RKP3_9GAMM</name>
<evidence type="ECO:0008006" key="3">
    <source>
        <dbReference type="Google" id="ProtNLM"/>
    </source>
</evidence>
<dbReference type="SUPFAM" id="SSF53254">
    <property type="entry name" value="Phosphoglycerate mutase-like"/>
    <property type="match status" value="1"/>
</dbReference>
<proteinExistence type="predicted"/>
<dbReference type="InterPro" id="IPR013078">
    <property type="entry name" value="His_Pase_superF_clade-1"/>
</dbReference>
<dbReference type="AlphaFoldDB" id="A0AAW9RKP3"/>
<dbReference type="EMBL" id="JAZHOG010000014">
    <property type="protein sequence ID" value="MEJ8569460.1"/>
    <property type="molecule type" value="Genomic_DNA"/>
</dbReference>
<gene>
    <name evidence="1" type="ORF">V3330_17670</name>
</gene>
<keyword evidence="2" id="KW-1185">Reference proteome</keyword>
<dbReference type="RefSeq" id="WP_354696785.1">
    <property type="nucleotide sequence ID" value="NZ_JAZHOG010000014.1"/>
</dbReference>
<dbReference type="InterPro" id="IPR029033">
    <property type="entry name" value="His_PPase_superfam"/>
</dbReference>
<comment type="caution">
    <text evidence="1">The sequence shown here is derived from an EMBL/GenBank/DDBJ whole genome shotgun (WGS) entry which is preliminary data.</text>
</comment>
<accession>A0AAW9RKP3</accession>
<evidence type="ECO:0000313" key="2">
    <source>
        <dbReference type="Proteomes" id="UP001359886"/>
    </source>
</evidence>
<reference evidence="1 2" key="1">
    <citation type="submission" date="2024-02" db="EMBL/GenBank/DDBJ databases">
        <title>A novel Wenzhouxiangellaceae bacterium, isolated from coastal sediments.</title>
        <authorList>
            <person name="Du Z.-J."/>
            <person name="Ye Y.-Q."/>
            <person name="Zhang X.-Y."/>
        </authorList>
    </citation>
    <scope>NUCLEOTIDE SEQUENCE [LARGE SCALE GENOMIC DNA]</scope>
    <source>
        <strain evidence="1 2">CH-27</strain>
    </source>
</reference>
<sequence length="168" mass="19138">MQQLSVLRHAKAVPWTPRQDDFARSLRPIGAEHARRIADWMLEHLELPGRILCSPSQRTRETLSPLLRRNPDLEAVTQFVPQMYQADAATLCELLDAAFSETDRVLIIGHNPSFERLVGDVIAERHRDEFRRLPTGTLAVVDFDPDWFGARTTGRLAHLVRGKHLSVD</sequence>
<evidence type="ECO:0000313" key="1">
    <source>
        <dbReference type="EMBL" id="MEJ8569460.1"/>
    </source>
</evidence>
<dbReference type="Proteomes" id="UP001359886">
    <property type="component" value="Unassembled WGS sequence"/>
</dbReference>